<dbReference type="RefSeq" id="WP_035151541.1">
    <property type="nucleotide sequence ID" value="NZ_JAAZWO010000024.1"/>
</dbReference>
<feature type="chain" id="PRO_5037402408" evidence="1">
    <location>
        <begin position="27"/>
        <end position="136"/>
    </location>
</feature>
<evidence type="ECO:0000313" key="3">
    <source>
        <dbReference type="Proteomes" id="UP000563151"/>
    </source>
</evidence>
<keyword evidence="1" id="KW-0732">Signal</keyword>
<dbReference type="Proteomes" id="UP000563151">
    <property type="component" value="Unassembled WGS sequence"/>
</dbReference>
<evidence type="ECO:0000256" key="1">
    <source>
        <dbReference type="SAM" id="SignalP"/>
    </source>
</evidence>
<name>A0A923J2X0_CLOTT</name>
<sequence>MKFKKNAAIAVLCVLGIAMISKIAYAKGSVGYNFSLPTYGSRFTDSVTKDGRSSEACNEATYIGWSGSTINCWVKSQETGGRLTSEASYTGTGNVRMYYGGNLGSEYYGHSVSMGMKTSPGTLHPCDAIGKFHSNY</sequence>
<organism evidence="2 3">
    <name type="scientific">Clostridium tetanomorphum</name>
    <dbReference type="NCBI Taxonomy" id="1553"/>
    <lineage>
        <taxon>Bacteria</taxon>
        <taxon>Bacillati</taxon>
        <taxon>Bacillota</taxon>
        <taxon>Clostridia</taxon>
        <taxon>Eubacteriales</taxon>
        <taxon>Clostridiaceae</taxon>
        <taxon>Clostridium</taxon>
    </lineage>
</organism>
<proteinExistence type="predicted"/>
<reference evidence="2 3" key="1">
    <citation type="submission" date="2020-04" db="EMBL/GenBank/DDBJ databases">
        <title>Genomic insights into acetone-butanol-ethanol (ABE) fermentation by sequencing solventogenic clostridia strains.</title>
        <authorList>
            <person name="Brown S."/>
        </authorList>
    </citation>
    <scope>NUCLEOTIDE SEQUENCE [LARGE SCALE GENOMIC DNA]</scope>
    <source>
        <strain evidence="2 3">DJ011</strain>
    </source>
</reference>
<evidence type="ECO:0000313" key="2">
    <source>
        <dbReference type="EMBL" id="MBC2399248.1"/>
    </source>
</evidence>
<dbReference type="EMBL" id="JAAZWO010000024">
    <property type="protein sequence ID" value="MBC2399248.1"/>
    <property type="molecule type" value="Genomic_DNA"/>
</dbReference>
<protein>
    <submittedName>
        <fullName evidence="2">Uncharacterized protein</fullName>
    </submittedName>
</protein>
<dbReference type="AlphaFoldDB" id="A0A923J2X0"/>
<comment type="caution">
    <text evidence="2">The sequence shown here is derived from an EMBL/GenBank/DDBJ whole genome shotgun (WGS) entry which is preliminary data.</text>
</comment>
<feature type="signal peptide" evidence="1">
    <location>
        <begin position="1"/>
        <end position="26"/>
    </location>
</feature>
<keyword evidence="3" id="KW-1185">Reference proteome</keyword>
<gene>
    <name evidence="2" type="ORF">HGG79_15920</name>
</gene>
<accession>A0A923J2X0</accession>